<evidence type="ECO:0000256" key="15">
    <source>
        <dbReference type="ARBA" id="ARBA00023136"/>
    </source>
</evidence>
<comment type="cofactor">
    <cofactor evidence="1">
        <name>heme</name>
        <dbReference type="ChEBI" id="CHEBI:30413"/>
    </cofactor>
</comment>
<keyword evidence="15 16" id="KW-0472">Membrane</keyword>
<keyword evidence="12" id="KW-0249">Electron transport</keyword>
<keyword evidence="14" id="KW-0408">Iron</keyword>
<evidence type="ECO:0000256" key="9">
    <source>
        <dbReference type="ARBA" id="ARBA00022617"/>
    </source>
</evidence>
<dbReference type="InterPro" id="IPR000701">
    <property type="entry name" value="SuccDH_FuR_B_TM-su"/>
</dbReference>
<dbReference type="SUPFAM" id="SSF81343">
    <property type="entry name" value="Fumarate reductase respiratory complex transmembrane subunits"/>
    <property type="match status" value="1"/>
</dbReference>
<evidence type="ECO:0000256" key="8">
    <source>
        <dbReference type="ARBA" id="ARBA00022532"/>
    </source>
</evidence>
<dbReference type="NCBIfam" id="TIGR02968">
    <property type="entry name" value="succ_dehyd_anc"/>
    <property type="match status" value="1"/>
</dbReference>
<dbReference type="AlphaFoldDB" id="A0A087M052"/>
<comment type="caution">
    <text evidence="17">The sequence shown here is derived from an EMBL/GenBank/DDBJ whole genome shotgun (WGS) entry which is preliminary data.</text>
</comment>
<evidence type="ECO:0000256" key="14">
    <source>
        <dbReference type="ARBA" id="ARBA00023004"/>
    </source>
</evidence>
<evidence type="ECO:0000256" key="11">
    <source>
        <dbReference type="ARBA" id="ARBA00022723"/>
    </source>
</evidence>
<evidence type="ECO:0000256" key="4">
    <source>
        <dbReference type="ARBA" id="ARBA00005163"/>
    </source>
</evidence>
<dbReference type="EMBL" id="JQGC01000015">
    <property type="protein sequence ID" value="KFL30255.1"/>
    <property type="molecule type" value="Genomic_DNA"/>
</dbReference>
<keyword evidence="7" id="KW-0813">Transport</keyword>
<protein>
    <recommendedName>
        <fullName evidence="6">Succinate dehydrogenase hydrophobic membrane anchor subunit</fullName>
    </recommendedName>
</protein>
<dbReference type="Gene3D" id="1.20.1300.10">
    <property type="entry name" value="Fumarate reductase/succinate dehydrogenase, transmembrane subunit"/>
    <property type="match status" value="1"/>
</dbReference>
<dbReference type="RefSeq" id="WP_035084974.1">
    <property type="nucleotide sequence ID" value="NZ_JQGC01000015.1"/>
</dbReference>
<evidence type="ECO:0000256" key="2">
    <source>
        <dbReference type="ARBA" id="ARBA00004050"/>
    </source>
</evidence>
<accession>A0A087M052</accession>
<proteinExistence type="predicted"/>
<keyword evidence="11" id="KW-0479">Metal-binding</keyword>
<keyword evidence="9" id="KW-0349">Heme</keyword>
<comment type="function">
    <text evidence="2">Membrane-anchoring subunit of succinate dehydrogenase (SDH).</text>
</comment>
<comment type="pathway">
    <text evidence="4">Carbohydrate metabolism; tricarboxylic acid cycle.</text>
</comment>
<dbReference type="GO" id="GO:0020037">
    <property type="term" value="F:heme binding"/>
    <property type="evidence" value="ECO:0007669"/>
    <property type="project" value="InterPro"/>
</dbReference>
<evidence type="ECO:0000256" key="12">
    <source>
        <dbReference type="ARBA" id="ARBA00022982"/>
    </source>
</evidence>
<evidence type="ECO:0000256" key="10">
    <source>
        <dbReference type="ARBA" id="ARBA00022692"/>
    </source>
</evidence>
<keyword evidence="10 16" id="KW-0812">Transmembrane</keyword>
<dbReference type="OrthoDB" id="9809280at2"/>
<name>A0A087M052_9HYPH</name>
<keyword evidence="18" id="KW-1185">Reference proteome</keyword>
<feature type="transmembrane region" description="Helical" evidence="16">
    <location>
        <begin position="60"/>
        <end position="82"/>
    </location>
</feature>
<evidence type="ECO:0000256" key="16">
    <source>
        <dbReference type="SAM" id="Phobius"/>
    </source>
</evidence>
<comment type="subcellular location">
    <subcellularLocation>
        <location evidence="3">Membrane</location>
        <topology evidence="3">Multi-pass membrane protein</topology>
    </subcellularLocation>
</comment>
<gene>
    <name evidence="17" type="ORF">JP75_16905</name>
</gene>
<evidence type="ECO:0000256" key="3">
    <source>
        <dbReference type="ARBA" id="ARBA00004141"/>
    </source>
</evidence>
<feature type="transmembrane region" description="Helical" evidence="16">
    <location>
        <begin position="35"/>
        <end position="54"/>
    </location>
</feature>
<dbReference type="Proteomes" id="UP000028981">
    <property type="component" value="Unassembled WGS sequence"/>
</dbReference>
<dbReference type="GO" id="GO:0046872">
    <property type="term" value="F:metal ion binding"/>
    <property type="evidence" value="ECO:0007669"/>
    <property type="project" value="UniProtKB-KW"/>
</dbReference>
<dbReference type="GO" id="GO:0016020">
    <property type="term" value="C:membrane"/>
    <property type="evidence" value="ECO:0007669"/>
    <property type="project" value="UniProtKB-SubCell"/>
</dbReference>
<evidence type="ECO:0000256" key="7">
    <source>
        <dbReference type="ARBA" id="ARBA00022448"/>
    </source>
</evidence>
<evidence type="ECO:0000256" key="6">
    <source>
        <dbReference type="ARBA" id="ARBA00019425"/>
    </source>
</evidence>
<evidence type="ECO:0000256" key="13">
    <source>
        <dbReference type="ARBA" id="ARBA00022989"/>
    </source>
</evidence>
<dbReference type="GO" id="GO:0006099">
    <property type="term" value="P:tricarboxylic acid cycle"/>
    <property type="evidence" value="ECO:0007669"/>
    <property type="project" value="UniProtKB-UniPathway"/>
</dbReference>
<keyword evidence="13 16" id="KW-1133">Transmembrane helix</keyword>
<evidence type="ECO:0000256" key="1">
    <source>
        <dbReference type="ARBA" id="ARBA00001971"/>
    </source>
</evidence>
<sequence length="130" mass="14207">MRETVITPASIANPKTHYGDAKASTRHFITQRVTGLINVLFLGLLLFIVVRLAGQDRADMVSVIGNFWIGVPLALLIAIAAVHMRNGMRDTLEDYFAGSMYRLTMLLNTLFCLIVGLAGAGAVLKIVFWG</sequence>
<evidence type="ECO:0000256" key="5">
    <source>
        <dbReference type="ARBA" id="ARBA00011558"/>
    </source>
</evidence>
<evidence type="ECO:0000313" key="18">
    <source>
        <dbReference type="Proteomes" id="UP000028981"/>
    </source>
</evidence>
<dbReference type="InterPro" id="IPR014312">
    <property type="entry name" value="Succ_DH_anchor"/>
</dbReference>
<dbReference type="InterPro" id="IPR034804">
    <property type="entry name" value="SQR/QFR_C/D"/>
</dbReference>
<comment type="subunit">
    <text evidence="5">Part of an enzyme complex containing four subunits: a flavoprotein, an iron-sulfur protein, plus two membrane-anchoring proteins, SdhC and SdhD.</text>
</comment>
<evidence type="ECO:0000313" key="17">
    <source>
        <dbReference type="EMBL" id="KFL30255.1"/>
    </source>
</evidence>
<dbReference type="Pfam" id="PF01127">
    <property type="entry name" value="Sdh_cyt"/>
    <property type="match status" value="1"/>
</dbReference>
<feature type="transmembrane region" description="Helical" evidence="16">
    <location>
        <begin position="103"/>
        <end position="128"/>
    </location>
</feature>
<dbReference type="STRING" id="46914.JP75_16905"/>
<reference evidence="17 18" key="1">
    <citation type="submission" date="2014-08" db="EMBL/GenBank/DDBJ databases">
        <authorList>
            <person name="Hassan Y.I."/>
            <person name="Lepp D."/>
            <person name="Zhou T."/>
        </authorList>
    </citation>
    <scope>NUCLEOTIDE SEQUENCE [LARGE SCALE GENOMIC DNA]</scope>
    <source>
        <strain evidence="17 18">IFO13584</strain>
    </source>
</reference>
<organism evidence="17 18">
    <name type="scientific">Devosia riboflavina</name>
    <dbReference type="NCBI Taxonomy" id="46914"/>
    <lineage>
        <taxon>Bacteria</taxon>
        <taxon>Pseudomonadati</taxon>
        <taxon>Pseudomonadota</taxon>
        <taxon>Alphaproteobacteria</taxon>
        <taxon>Hyphomicrobiales</taxon>
        <taxon>Devosiaceae</taxon>
        <taxon>Devosia</taxon>
    </lineage>
</organism>
<keyword evidence="8" id="KW-0816">Tricarboxylic acid cycle</keyword>
<dbReference type="UniPathway" id="UPA00223"/>